<comment type="caution">
    <text evidence="2">The sequence shown here is derived from an EMBL/GenBank/DDBJ whole genome shotgun (WGS) entry which is preliminary data.</text>
</comment>
<dbReference type="Proteomes" id="UP001143370">
    <property type="component" value="Unassembled WGS sequence"/>
</dbReference>
<evidence type="ECO:0008006" key="4">
    <source>
        <dbReference type="Google" id="ProtNLM"/>
    </source>
</evidence>
<feature type="compositionally biased region" description="Low complexity" evidence="1">
    <location>
        <begin position="171"/>
        <end position="180"/>
    </location>
</feature>
<dbReference type="AlphaFoldDB" id="A0A9W6J5V9"/>
<feature type="region of interest" description="Disordered" evidence="1">
    <location>
        <begin position="171"/>
        <end position="190"/>
    </location>
</feature>
<dbReference type="RefSeq" id="WP_213372594.1">
    <property type="nucleotide sequence ID" value="NZ_BSFJ01000005.1"/>
</dbReference>
<protein>
    <recommendedName>
        <fullName evidence="4">Gas vesicle protein C</fullName>
    </recommendedName>
</protein>
<reference evidence="2" key="2">
    <citation type="submission" date="2023-01" db="EMBL/GenBank/DDBJ databases">
        <authorList>
            <person name="Sun Q."/>
            <person name="Evtushenko L."/>
        </authorList>
    </citation>
    <scope>NUCLEOTIDE SEQUENCE</scope>
    <source>
        <strain evidence="2">VKM B-2484</strain>
    </source>
</reference>
<reference evidence="2" key="1">
    <citation type="journal article" date="2014" name="Int. J. Syst. Evol. Microbiol.">
        <title>Complete genome sequence of Corynebacterium casei LMG S-19264T (=DSM 44701T), isolated from a smear-ripened cheese.</title>
        <authorList>
            <consortium name="US DOE Joint Genome Institute (JGI-PGF)"/>
            <person name="Walter F."/>
            <person name="Albersmeier A."/>
            <person name="Kalinowski J."/>
            <person name="Ruckert C."/>
        </authorList>
    </citation>
    <scope>NUCLEOTIDE SEQUENCE</scope>
    <source>
        <strain evidence="2">VKM B-2484</strain>
    </source>
</reference>
<evidence type="ECO:0000313" key="2">
    <source>
        <dbReference type="EMBL" id="GLK71415.1"/>
    </source>
</evidence>
<evidence type="ECO:0000256" key="1">
    <source>
        <dbReference type="SAM" id="MobiDB-lite"/>
    </source>
</evidence>
<feature type="region of interest" description="Disordered" evidence="1">
    <location>
        <begin position="230"/>
        <end position="270"/>
    </location>
</feature>
<dbReference type="EMBL" id="BSFJ01000005">
    <property type="protein sequence ID" value="GLK71415.1"/>
    <property type="molecule type" value="Genomic_DNA"/>
</dbReference>
<proteinExistence type="predicted"/>
<name>A0A9W6J5V9_9HYPH</name>
<organism evidence="2 3">
    <name type="scientific">Ancylobacter dichloromethanicus</name>
    <dbReference type="NCBI Taxonomy" id="518825"/>
    <lineage>
        <taxon>Bacteria</taxon>
        <taxon>Pseudomonadati</taxon>
        <taxon>Pseudomonadota</taxon>
        <taxon>Alphaproteobacteria</taxon>
        <taxon>Hyphomicrobiales</taxon>
        <taxon>Xanthobacteraceae</taxon>
        <taxon>Ancylobacter</taxon>
    </lineage>
</organism>
<gene>
    <name evidence="2" type="ORF">GCM10017643_15300</name>
</gene>
<keyword evidence="3" id="KW-1185">Reference proteome</keyword>
<sequence>MSLAGQISHTVATLASTREARHAALGGIRKDTTRHLGDAHAARRRMASEQQHRLSEALRTIKLSTAILLGQADERIDGYRKARIKQAARLYHDRSEGFAALRSSTRKWMGTQSAMRRKAEAADLRQRQLDRNALSAAVHESTTGNLAFLAALTGDRQAASGIWHGRVRSAPAAANAGKAPPEAPKQDAPKAEMLKVETVTLDATVPEVVAPPTAGPAKVEPAMPEVAKAEPLQGAPGKVAAPIAVDNKPTVAKGAGDKGSGEKSTSGKSA</sequence>
<evidence type="ECO:0000313" key="3">
    <source>
        <dbReference type="Proteomes" id="UP001143370"/>
    </source>
</evidence>
<accession>A0A9W6J5V9</accession>